<evidence type="ECO:0000313" key="6">
    <source>
        <dbReference type="EMBL" id="GIO25724.1"/>
    </source>
</evidence>
<feature type="transmembrane region" description="Helical" evidence="5">
    <location>
        <begin position="64"/>
        <end position="85"/>
    </location>
</feature>
<name>A0A919X644_9BACI</name>
<dbReference type="HAMAP" id="MF_01536">
    <property type="entry name" value="UPF0344"/>
    <property type="match status" value="1"/>
</dbReference>
<evidence type="ECO:0000313" key="7">
    <source>
        <dbReference type="Proteomes" id="UP000676917"/>
    </source>
</evidence>
<feature type="transmembrane region" description="Helical" evidence="5">
    <location>
        <begin position="6"/>
        <end position="25"/>
    </location>
</feature>
<keyword evidence="3 5" id="KW-1133">Transmembrane helix</keyword>
<proteinExistence type="inferred from homology"/>
<comment type="subcellular location">
    <subcellularLocation>
        <location evidence="5">Cell membrane</location>
        <topology evidence="5">Multi-pass membrane protein</topology>
    </subcellularLocation>
</comment>
<dbReference type="InterPro" id="IPR010899">
    <property type="entry name" value="UPF0344"/>
</dbReference>
<dbReference type="EMBL" id="BORP01000001">
    <property type="protein sequence ID" value="GIO25724.1"/>
    <property type="molecule type" value="Genomic_DNA"/>
</dbReference>
<gene>
    <name evidence="6" type="primary">yisL</name>
    <name evidence="6" type="ORF">J43TS3_03350</name>
</gene>
<keyword evidence="1 5" id="KW-1003">Cell membrane</keyword>
<sequence>MNTHLHVTAWVLAFILFFVTLVLHKQGKDKAAKIVQMILRLDYLIILISGGLLIKNYFNGSPMMVEAIIKGLAGIWVIAAMEMTLGKTKDGDSATAGWIQLVIAFAITIALGFFRLPGGFM</sequence>
<evidence type="ECO:0000256" key="2">
    <source>
        <dbReference type="ARBA" id="ARBA00022692"/>
    </source>
</evidence>
<organism evidence="6 7">
    <name type="scientific">Ornithinibacillus bavariensis</name>
    <dbReference type="NCBI Taxonomy" id="545502"/>
    <lineage>
        <taxon>Bacteria</taxon>
        <taxon>Bacillati</taxon>
        <taxon>Bacillota</taxon>
        <taxon>Bacilli</taxon>
        <taxon>Bacillales</taxon>
        <taxon>Bacillaceae</taxon>
        <taxon>Ornithinibacillus</taxon>
    </lineage>
</organism>
<dbReference type="GO" id="GO:0005886">
    <property type="term" value="C:plasma membrane"/>
    <property type="evidence" value="ECO:0007669"/>
    <property type="project" value="UniProtKB-SubCell"/>
</dbReference>
<dbReference type="RefSeq" id="WP_212919249.1">
    <property type="nucleotide sequence ID" value="NZ_BORP01000001.1"/>
</dbReference>
<keyword evidence="4 5" id="KW-0472">Membrane</keyword>
<keyword evidence="2 5" id="KW-0812">Transmembrane</keyword>
<comment type="similarity">
    <text evidence="5">Belongs to the UPF0344 family.</text>
</comment>
<evidence type="ECO:0000256" key="5">
    <source>
        <dbReference type="HAMAP-Rule" id="MF_01536"/>
    </source>
</evidence>
<reference evidence="6" key="1">
    <citation type="submission" date="2021-03" db="EMBL/GenBank/DDBJ databases">
        <title>Antimicrobial resistance genes in bacteria isolated from Japanese honey, and their potential for conferring macrolide and lincosamide resistance in the American foulbrood pathogen Paenibacillus larvae.</title>
        <authorList>
            <person name="Okamoto M."/>
            <person name="Kumagai M."/>
            <person name="Kanamori H."/>
            <person name="Takamatsu D."/>
        </authorList>
    </citation>
    <scope>NUCLEOTIDE SEQUENCE</scope>
    <source>
        <strain evidence="6">J43TS3</strain>
    </source>
</reference>
<feature type="transmembrane region" description="Helical" evidence="5">
    <location>
        <begin position="97"/>
        <end position="116"/>
    </location>
</feature>
<protein>
    <recommendedName>
        <fullName evidence="5">UPF0344 protein J43TS3_03350</fullName>
    </recommendedName>
</protein>
<dbReference type="AlphaFoldDB" id="A0A919X644"/>
<evidence type="ECO:0000256" key="3">
    <source>
        <dbReference type="ARBA" id="ARBA00022989"/>
    </source>
</evidence>
<keyword evidence="7" id="KW-1185">Reference proteome</keyword>
<dbReference type="Proteomes" id="UP000676917">
    <property type="component" value="Unassembled WGS sequence"/>
</dbReference>
<evidence type="ECO:0000256" key="4">
    <source>
        <dbReference type="ARBA" id="ARBA00023136"/>
    </source>
</evidence>
<accession>A0A919X644</accession>
<comment type="caution">
    <text evidence="6">The sequence shown here is derived from an EMBL/GenBank/DDBJ whole genome shotgun (WGS) entry which is preliminary data.</text>
</comment>
<feature type="transmembrane region" description="Helical" evidence="5">
    <location>
        <begin position="37"/>
        <end position="58"/>
    </location>
</feature>
<evidence type="ECO:0000256" key="1">
    <source>
        <dbReference type="ARBA" id="ARBA00022475"/>
    </source>
</evidence>
<dbReference type="Pfam" id="PF07457">
    <property type="entry name" value="DUF1516"/>
    <property type="match status" value="1"/>
</dbReference>